<gene>
    <name evidence="1" type="ORF">DUNSADRAFT_608</name>
</gene>
<dbReference type="InterPro" id="IPR011009">
    <property type="entry name" value="Kinase-like_dom_sf"/>
</dbReference>
<dbReference type="Gene3D" id="1.10.510.10">
    <property type="entry name" value="Transferase(Phosphotransferase) domain 1"/>
    <property type="match status" value="1"/>
</dbReference>
<dbReference type="SUPFAM" id="SSF56112">
    <property type="entry name" value="Protein kinase-like (PK-like)"/>
    <property type="match status" value="1"/>
</dbReference>
<keyword evidence="2" id="KW-1185">Reference proteome</keyword>
<evidence type="ECO:0000313" key="1">
    <source>
        <dbReference type="EMBL" id="KAF5827473.1"/>
    </source>
</evidence>
<protein>
    <submittedName>
        <fullName evidence="1">Uncharacterized protein</fullName>
    </submittedName>
</protein>
<dbReference type="Proteomes" id="UP000815325">
    <property type="component" value="Unassembled WGS sequence"/>
</dbReference>
<dbReference type="EMBL" id="MU070496">
    <property type="protein sequence ID" value="KAF5827473.1"/>
    <property type="molecule type" value="Genomic_DNA"/>
</dbReference>
<accession>A0ABQ7FYN8</accession>
<evidence type="ECO:0000313" key="2">
    <source>
        <dbReference type="Proteomes" id="UP000815325"/>
    </source>
</evidence>
<reference evidence="1" key="1">
    <citation type="submission" date="2017-08" db="EMBL/GenBank/DDBJ databases">
        <authorList>
            <person name="Polle J.E."/>
            <person name="Barry K."/>
            <person name="Cushman J."/>
            <person name="Schmutz J."/>
            <person name="Tran D."/>
            <person name="Hathwaick L.T."/>
            <person name="Yim W.C."/>
            <person name="Jenkins J."/>
            <person name="Mckie-Krisberg Z.M."/>
            <person name="Prochnik S."/>
            <person name="Lindquist E."/>
            <person name="Dockter R.B."/>
            <person name="Adam C."/>
            <person name="Molina H."/>
            <person name="Bunkerborg J."/>
            <person name="Jin E."/>
            <person name="Buchheim M."/>
            <person name="Magnuson J."/>
        </authorList>
    </citation>
    <scope>NUCLEOTIDE SEQUENCE</scope>
    <source>
        <strain evidence="1">CCAP 19/18</strain>
    </source>
</reference>
<sequence length="110" mass="12267">MRCYCRMMLTKDPEERATVKELLGHRWFKQAAGAKMRRPNNLLSRRLRFKKGSKKEALRNKLRNLDAEYQVGVPGTLGAKDTSGSGNLNLEELLSALLCPSMSGTTNLAG</sequence>
<proteinExistence type="predicted"/>
<comment type="caution">
    <text evidence="1">The sequence shown here is derived from an EMBL/GenBank/DDBJ whole genome shotgun (WGS) entry which is preliminary data.</text>
</comment>
<dbReference type="PROSITE" id="PS00018">
    <property type="entry name" value="EF_HAND_1"/>
    <property type="match status" value="1"/>
</dbReference>
<name>A0ABQ7FYN8_DUNSA</name>
<dbReference type="InterPro" id="IPR018247">
    <property type="entry name" value="EF_Hand_1_Ca_BS"/>
</dbReference>
<organism evidence="1 2">
    <name type="scientific">Dunaliella salina</name>
    <name type="common">Green alga</name>
    <name type="synonym">Protococcus salinus</name>
    <dbReference type="NCBI Taxonomy" id="3046"/>
    <lineage>
        <taxon>Eukaryota</taxon>
        <taxon>Viridiplantae</taxon>
        <taxon>Chlorophyta</taxon>
        <taxon>core chlorophytes</taxon>
        <taxon>Chlorophyceae</taxon>
        <taxon>CS clade</taxon>
        <taxon>Chlamydomonadales</taxon>
        <taxon>Dunaliellaceae</taxon>
        <taxon>Dunaliella</taxon>
    </lineage>
</organism>